<dbReference type="SMART" id="SM00052">
    <property type="entry name" value="EAL"/>
    <property type="match status" value="1"/>
</dbReference>
<dbReference type="GO" id="GO:0071111">
    <property type="term" value="F:cyclic-guanylate-specific phosphodiesterase activity"/>
    <property type="evidence" value="ECO:0007669"/>
    <property type="project" value="InterPro"/>
</dbReference>
<name>A0A9D1A0M5_9ACTN</name>
<dbReference type="Gene3D" id="3.20.20.450">
    <property type="entry name" value="EAL domain"/>
    <property type="match status" value="1"/>
</dbReference>
<dbReference type="PROSITE" id="PS50883">
    <property type="entry name" value="EAL"/>
    <property type="match status" value="1"/>
</dbReference>
<dbReference type="InterPro" id="IPR035919">
    <property type="entry name" value="EAL_sf"/>
</dbReference>
<dbReference type="CDD" id="cd01948">
    <property type="entry name" value="EAL"/>
    <property type="match status" value="1"/>
</dbReference>
<proteinExistence type="predicted"/>
<dbReference type="EMBL" id="DVGB01000060">
    <property type="protein sequence ID" value="HIR01630.1"/>
    <property type="molecule type" value="Genomic_DNA"/>
</dbReference>
<protein>
    <submittedName>
        <fullName evidence="2">EAL domain-containing protein</fullName>
    </submittedName>
</protein>
<reference evidence="2" key="2">
    <citation type="journal article" date="2021" name="PeerJ">
        <title>Extensive microbial diversity within the chicken gut microbiome revealed by metagenomics and culture.</title>
        <authorList>
            <person name="Gilroy R."/>
            <person name="Ravi A."/>
            <person name="Getino M."/>
            <person name="Pursley I."/>
            <person name="Horton D.L."/>
            <person name="Alikhan N.F."/>
            <person name="Baker D."/>
            <person name="Gharbi K."/>
            <person name="Hall N."/>
            <person name="Watson M."/>
            <person name="Adriaenssens E.M."/>
            <person name="Foster-Nyarko E."/>
            <person name="Jarju S."/>
            <person name="Secka A."/>
            <person name="Antonio M."/>
            <person name="Oren A."/>
            <person name="Chaudhuri R.R."/>
            <person name="La Ragione R."/>
            <person name="Hildebrand F."/>
            <person name="Pallen M.J."/>
        </authorList>
    </citation>
    <scope>NUCLEOTIDE SEQUENCE</scope>
    <source>
        <strain evidence="2">ChiGjej1B1-2707</strain>
    </source>
</reference>
<gene>
    <name evidence="2" type="ORF">IAA69_05130</name>
</gene>
<dbReference type="AlphaFoldDB" id="A0A9D1A0M5"/>
<evidence type="ECO:0000259" key="1">
    <source>
        <dbReference type="PROSITE" id="PS50883"/>
    </source>
</evidence>
<accession>A0A9D1A0M5</accession>
<comment type="caution">
    <text evidence="2">The sequence shown here is derived from an EMBL/GenBank/DDBJ whole genome shotgun (WGS) entry which is preliminary data.</text>
</comment>
<feature type="domain" description="EAL" evidence="1">
    <location>
        <begin position="792"/>
        <end position="1048"/>
    </location>
</feature>
<dbReference type="InterPro" id="IPR001633">
    <property type="entry name" value="EAL_dom"/>
</dbReference>
<organism evidence="2 3">
    <name type="scientific">Candidatus Aveggerthella stercoripullorum</name>
    <dbReference type="NCBI Taxonomy" id="2840688"/>
    <lineage>
        <taxon>Bacteria</taxon>
        <taxon>Bacillati</taxon>
        <taxon>Actinomycetota</taxon>
        <taxon>Coriobacteriia</taxon>
        <taxon>Eggerthellales</taxon>
        <taxon>Eggerthellaceae</taxon>
        <taxon>Eggerthellaceae incertae sedis</taxon>
        <taxon>Candidatus Aveggerthella</taxon>
    </lineage>
</organism>
<dbReference type="Proteomes" id="UP000824261">
    <property type="component" value="Unassembled WGS sequence"/>
</dbReference>
<dbReference type="InterPro" id="IPR050706">
    <property type="entry name" value="Cyclic-di-GMP_PDE-like"/>
</dbReference>
<dbReference type="SUPFAM" id="SSF141868">
    <property type="entry name" value="EAL domain-like"/>
    <property type="match status" value="1"/>
</dbReference>
<dbReference type="PANTHER" id="PTHR33121:SF70">
    <property type="entry name" value="SIGNALING PROTEIN YKOW"/>
    <property type="match status" value="1"/>
</dbReference>
<evidence type="ECO:0000313" key="3">
    <source>
        <dbReference type="Proteomes" id="UP000824261"/>
    </source>
</evidence>
<dbReference type="Pfam" id="PF00563">
    <property type="entry name" value="EAL"/>
    <property type="match status" value="1"/>
</dbReference>
<reference evidence="2" key="1">
    <citation type="submission" date="2020-10" db="EMBL/GenBank/DDBJ databases">
        <authorList>
            <person name="Gilroy R."/>
        </authorList>
    </citation>
    <scope>NUCLEOTIDE SEQUENCE</scope>
    <source>
        <strain evidence="2">ChiGjej1B1-2707</strain>
    </source>
</reference>
<dbReference type="PANTHER" id="PTHR33121">
    <property type="entry name" value="CYCLIC DI-GMP PHOSPHODIESTERASE PDEF"/>
    <property type="match status" value="1"/>
</dbReference>
<sequence length="1051" mass="117497">MTALDDDNSEVVRALLPIERDAWLEMLLSQTGIQLWSVDVNERTLRVFSAGERTNRQEVYRNFPDSYLESGHVHPNSRDAFRRFAQDLLSGKESDSENFTLQYRETSCYGWAQLKYRMLFDESNHPQRAVGMRTNLSYRSSGEAGFLQRRPAPETLYPHLFANVQADLTQNFVERLEIEGAEESTLSRNGTYSEVVDLFSSRLFAKNEEKPLRSKFGREELLRAFEEGHRWEAARFRMVDSTGSIRRLFVGANMVRNSENGDVLLFAYVSDEDRRCLWERLLDEPASFDPITGVYDAATFETLARMQASRGFGDACALALVWIEGAREANLAEPSVASSRRRDVATAFAVALDTDCIIGQLRDDALVAFFPDAGVQQDIKRRIEHAMSFVRLSLDDDRAASSLRFVVGAVCSKRAQADYDAMLNRAEALCELYGGDSADIVAFPDEREERQRGSAGLGEEDGKVAPVPLQKGRALTLLEKDVALECLSGMLMSESLDDSMGVFLRCVGSHYEADRAYLLTISRKDRTIVVPYEWFSEGKYGISQVISGKSIDRYPLLARSMDASQPELLARVQSMDAAAPPSWRFAVYPLHEEDGVLWTLNIENPHSIPVDTALLDALVPLCESERARFERAGTSPAQDAAMRRLMGLKNLDSYTDVVYSLSSDVYSSMGALAVDIPELSSISAGEGFERSMGLLMRISEVLNDLFGSGMLFHTRDSEFIVLSPDTIYEVFLDRCARARLILQTSYPDRFRMGYTWADGVFTARSLVNEARSIMRCDDIAARKDAEDLGESSPGVFASAAARLAEDERFAVYLQPKVDLRTGEVTGAEALTRVVGKDGRAYSPSGIVEAMEQEGTIRDLDYLVFDATLALLEDWASRRLRLIPVSVNFSRSTLLTPSCFASVMAIMTRYPDVPSSLVEIEVTESAFNLERETFKGIIDRYHELGIRMSLDDFGSEYSNLSVFANIPFDAVKIDRSLVANVETNDVARSLVRNVAQVCNDRHVACIAEGVETEEQARALIQEGCNYAQGYYYGKPISAQEFEQKYLRGGDTA</sequence>
<evidence type="ECO:0000313" key="2">
    <source>
        <dbReference type="EMBL" id="HIR01630.1"/>
    </source>
</evidence>